<dbReference type="InterPro" id="IPR025353">
    <property type="entry name" value="DUF4257"/>
</dbReference>
<evidence type="ECO:0000313" key="3">
    <source>
        <dbReference type="Proteomes" id="UP000037558"/>
    </source>
</evidence>
<evidence type="ECO:0000256" key="1">
    <source>
        <dbReference type="SAM" id="Phobius"/>
    </source>
</evidence>
<feature type="transmembrane region" description="Helical" evidence="1">
    <location>
        <begin position="42"/>
        <end position="63"/>
    </location>
</feature>
<protein>
    <recommendedName>
        <fullName evidence="4">DUF4257 domain-containing protein</fullName>
    </recommendedName>
</protein>
<keyword evidence="3" id="KW-1185">Reference proteome</keyword>
<keyword evidence="1" id="KW-1133">Transmembrane helix</keyword>
<dbReference type="OrthoDB" id="2968080at2"/>
<dbReference type="EMBL" id="LILC01000036">
    <property type="protein sequence ID" value="KOO40318.1"/>
    <property type="molecule type" value="Genomic_DNA"/>
</dbReference>
<organism evidence="2 3">
    <name type="scientific">Priestia koreensis</name>
    <dbReference type="NCBI Taxonomy" id="284581"/>
    <lineage>
        <taxon>Bacteria</taxon>
        <taxon>Bacillati</taxon>
        <taxon>Bacillota</taxon>
        <taxon>Bacilli</taxon>
        <taxon>Bacillales</taxon>
        <taxon>Bacillaceae</taxon>
        <taxon>Priestia</taxon>
    </lineage>
</organism>
<accession>A0A0M0KPJ9</accession>
<feature type="transmembrane region" description="Helical" evidence="1">
    <location>
        <begin position="6"/>
        <end position="22"/>
    </location>
</feature>
<evidence type="ECO:0000313" key="2">
    <source>
        <dbReference type="EMBL" id="KOO40318.1"/>
    </source>
</evidence>
<name>A0A0M0KPJ9_9BACI</name>
<dbReference type="RefSeq" id="WP_053403486.1">
    <property type="nucleotide sequence ID" value="NZ_CP061869.1"/>
</dbReference>
<reference evidence="3" key="1">
    <citation type="submission" date="2015-08" db="EMBL/GenBank/DDBJ databases">
        <title>Fjat-14210 dsm16467.</title>
        <authorList>
            <person name="Liu B."/>
            <person name="Wang J."/>
            <person name="Zhu Y."/>
            <person name="Liu G."/>
            <person name="Chen Q."/>
            <person name="Chen Z."/>
            <person name="Lan J."/>
            <person name="Che J."/>
            <person name="Ge C."/>
            <person name="Shi H."/>
            <person name="Pan Z."/>
            <person name="Liu X."/>
        </authorList>
    </citation>
    <scope>NUCLEOTIDE SEQUENCE [LARGE SCALE GENOMIC DNA]</scope>
    <source>
        <strain evidence="3">DSM 16467</strain>
    </source>
</reference>
<evidence type="ECO:0008006" key="4">
    <source>
        <dbReference type="Google" id="ProtNLM"/>
    </source>
</evidence>
<gene>
    <name evidence="2" type="ORF">AMD01_21450</name>
</gene>
<dbReference type="Pfam" id="PF14074">
    <property type="entry name" value="DUF4257"/>
    <property type="match status" value="1"/>
</dbReference>
<dbReference type="PATRIC" id="fig|284581.3.peg.1820"/>
<keyword evidence="1" id="KW-0812">Transmembrane</keyword>
<comment type="caution">
    <text evidence="2">The sequence shown here is derived from an EMBL/GenBank/DDBJ whole genome shotgun (WGS) entry which is preliminary data.</text>
</comment>
<dbReference type="Proteomes" id="UP000037558">
    <property type="component" value="Unassembled WGS sequence"/>
</dbReference>
<keyword evidence="1" id="KW-0472">Membrane</keyword>
<sequence length="115" mass="12794">MLQTIIYAAIIGGITGFVSHIMRNNKSIIFPRRKKNPKSFFLGFLADILAGSTAAVFAVTYLVPETTSLRTLMGISILAGLSAETVLLNRQLSLEQLKADSKEKLDDRNQQIRRR</sequence>
<proteinExistence type="predicted"/>
<dbReference type="AlphaFoldDB" id="A0A0M0KPJ9"/>
<dbReference type="STRING" id="284581.AMD01_21450"/>